<reference evidence="10" key="2">
    <citation type="submission" date="2025-05" db="UniProtKB">
        <authorList>
            <consortium name="Ensembl"/>
        </authorList>
    </citation>
    <scope>IDENTIFICATION</scope>
    <source>
        <strain evidence="10">Thoroughbred</strain>
    </source>
</reference>
<dbReference type="PANTHER" id="PTHR43128">
    <property type="entry name" value="L-2-HYDROXYCARBOXYLATE DEHYDROGENASE (NAD(P)(+))"/>
    <property type="match status" value="1"/>
</dbReference>
<dbReference type="InterPro" id="IPR018177">
    <property type="entry name" value="L-lactate_DH_AS"/>
</dbReference>
<dbReference type="GO" id="GO:0006089">
    <property type="term" value="P:lactate metabolic process"/>
    <property type="evidence" value="ECO:0000318"/>
    <property type="project" value="GO_Central"/>
</dbReference>
<feature type="compositionally biased region" description="Basic and acidic residues" evidence="7">
    <location>
        <begin position="259"/>
        <end position="271"/>
    </location>
</feature>
<dbReference type="GO" id="GO:0042867">
    <property type="term" value="P:pyruvate catabolic process"/>
    <property type="evidence" value="ECO:0000318"/>
    <property type="project" value="GO_Central"/>
</dbReference>
<feature type="domain" description="Lactate/malate dehydrogenase N-terminal" evidence="8">
    <location>
        <begin position="63"/>
        <end position="201"/>
    </location>
</feature>
<keyword evidence="4 6" id="KW-0560">Oxidoreductase</keyword>
<dbReference type="EC" id="1.1.1.27" evidence="3 6"/>
<evidence type="ECO:0000256" key="1">
    <source>
        <dbReference type="ARBA" id="ARBA00004843"/>
    </source>
</evidence>
<dbReference type="InterPro" id="IPR015955">
    <property type="entry name" value="Lactate_DH/Glyco_Ohase_4_C"/>
</dbReference>
<sequence length="351" mass="38098">MSWAVGVLRAGRSVNAARASFLSPRMAPCPRQAAGGSPVAKVATVQRELLEPFSSEEAVRRSKVSVVGTGAVGMACAVSILLKGLSDELALVDLDEGRLRGETMDLQHGSPFLRMPHIVASKDYVVTANSSLVIVTAGARQEKGESRLNLVQRNVSIFKLVISNVIRYSPGCKLIVVSNPVDILSYVAWKLSEFPQNRVIGSGCNLDTARFRFLIGQRLGVHPESCHGWVLGEHGDSSVPVWSGVNVAGVSLRGLNTRCGDRPRPRAVERRPPRRDRQRLRDHQKEGLHVLGHRAVGGRPVREHPEGSAESAPRLHRGQGPLRNHGGGVPQRPLCPGRARHHRPREGEADA</sequence>
<reference evidence="10 11" key="1">
    <citation type="journal article" date="2009" name="Science">
        <title>Genome sequence, comparative analysis, and population genetics of the domestic horse.</title>
        <authorList>
            <consortium name="Broad Institute Genome Sequencing Platform"/>
            <consortium name="Broad Institute Whole Genome Assembly Team"/>
            <person name="Wade C.M."/>
            <person name="Giulotto E."/>
            <person name="Sigurdsson S."/>
            <person name="Zoli M."/>
            <person name="Gnerre S."/>
            <person name="Imsland F."/>
            <person name="Lear T.L."/>
            <person name="Adelson D.L."/>
            <person name="Bailey E."/>
            <person name="Bellone R.R."/>
            <person name="Bloecker H."/>
            <person name="Distl O."/>
            <person name="Edgar R.C."/>
            <person name="Garber M."/>
            <person name="Leeb T."/>
            <person name="Mauceli E."/>
            <person name="MacLeod J.N."/>
            <person name="Penedo M.C.T."/>
            <person name="Raison J.M."/>
            <person name="Sharpe T."/>
            <person name="Vogel J."/>
            <person name="Andersson L."/>
            <person name="Antczak D.F."/>
            <person name="Biagi T."/>
            <person name="Binns M.M."/>
            <person name="Chowdhary B.P."/>
            <person name="Coleman S.J."/>
            <person name="Della Valle G."/>
            <person name="Fryc S."/>
            <person name="Guerin G."/>
            <person name="Hasegawa T."/>
            <person name="Hill E.W."/>
            <person name="Jurka J."/>
            <person name="Kiialainen A."/>
            <person name="Lindgren G."/>
            <person name="Liu J."/>
            <person name="Magnani E."/>
            <person name="Mickelson J.R."/>
            <person name="Murray J."/>
            <person name="Nergadze S.G."/>
            <person name="Onofrio R."/>
            <person name="Pedroni S."/>
            <person name="Piras M.F."/>
            <person name="Raudsepp T."/>
            <person name="Rocchi M."/>
            <person name="Roeed K.H."/>
            <person name="Ryder O.A."/>
            <person name="Searle S."/>
            <person name="Skow L."/>
            <person name="Swinburne J.E."/>
            <person name="Syvaenen A.C."/>
            <person name="Tozaki T."/>
            <person name="Valberg S.J."/>
            <person name="Vaudin M."/>
            <person name="White J.R."/>
            <person name="Zody M.C."/>
            <person name="Lander E.S."/>
            <person name="Lindblad-Toh K."/>
        </authorList>
    </citation>
    <scope>NUCLEOTIDE SEQUENCE [LARGE SCALE GENOMIC DNA]</scope>
    <source>
        <strain evidence="10 11">Thoroughbred</strain>
    </source>
</reference>
<dbReference type="InterPro" id="IPR022383">
    <property type="entry name" value="Lactate/malate_DH_C"/>
</dbReference>
<dbReference type="InterPro" id="IPR001557">
    <property type="entry name" value="L-lactate/malate_DH"/>
</dbReference>
<evidence type="ECO:0000256" key="6">
    <source>
        <dbReference type="RuleBase" id="RU000496"/>
    </source>
</evidence>
<dbReference type="InterPro" id="IPR001236">
    <property type="entry name" value="Lactate/malate_DH_N"/>
</dbReference>
<evidence type="ECO:0000256" key="3">
    <source>
        <dbReference type="ARBA" id="ARBA00012967"/>
    </source>
</evidence>
<organism evidence="10 11">
    <name type="scientific">Equus caballus</name>
    <name type="common">Horse</name>
    <dbReference type="NCBI Taxonomy" id="9796"/>
    <lineage>
        <taxon>Eukaryota</taxon>
        <taxon>Metazoa</taxon>
        <taxon>Chordata</taxon>
        <taxon>Craniata</taxon>
        <taxon>Vertebrata</taxon>
        <taxon>Euteleostomi</taxon>
        <taxon>Mammalia</taxon>
        <taxon>Eutheria</taxon>
        <taxon>Laurasiatheria</taxon>
        <taxon>Perissodactyla</taxon>
        <taxon>Equidae</taxon>
        <taxon>Equus</taxon>
    </lineage>
</organism>
<dbReference type="PROSITE" id="PS00064">
    <property type="entry name" value="L_LDH"/>
    <property type="match status" value="1"/>
</dbReference>
<dbReference type="Pfam" id="PF02866">
    <property type="entry name" value="Ldh_1_C"/>
    <property type="match status" value="1"/>
</dbReference>
<keyword evidence="5 6" id="KW-0520">NAD</keyword>
<evidence type="ECO:0000259" key="9">
    <source>
        <dbReference type="Pfam" id="PF02866"/>
    </source>
</evidence>
<dbReference type="Ensembl" id="ENSECAT00000132982.1">
    <property type="protein sequence ID" value="ENSECAP00000079759.1"/>
    <property type="gene ID" value="ENSECAG00000056473.1"/>
</dbReference>
<dbReference type="Proteomes" id="UP000002281">
    <property type="component" value="Chromosome 31"/>
</dbReference>
<evidence type="ECO:0000313" key="11">
    <source>
        <dbReference type="Proteomes" id="UP000002281"/>
    </source>
</evidence>
<dbReference type="GO" id="GO:0004459">
    <property type="term" value="F:L-lactate dehydrogenase (NAD+) activity"/>
    <property type="evidence" value="ECO:0000318"/>
    <property type="project" value="GO_Central"/>
</dbReference>
<name>A0A9L0SXS2_HORSE</name>
<dbReference type="SUPFAM" id="SSF56327">
    <property type="entry name" value="LDH C-terminal domain-like"/>
    <property type="match status" value="1"/>
</dbReference>
<dbReference type="Gene3D" id="3.90.110.10">
    <property type="entry name" value="Lactate dehydrogenase/glycoside hydrolase, family 4, C-terminal"/>
    <property type="match status" value="1"/>
</dbReference>
<evidence type="ECO:0000256" key="5">
    <source>
        <dbReference type="ARBA" id="ARBA00023027"/>
    </source>
</evidence>
<dbReference type="PANTHER" id="PTHR43128:SF8">
    <property type="entry name" value="L-LACTATE DEHYDROGENASE A-LIKE 6B"/>
    <property type="match status" value="1"/>
</dbReference>
<dbReference type="AlphaFoldDB" id="A0A9L0SXS2"/>
<comment type="catalytic activity">
    <reaction evidence="6">
        <text>(S)-lactate + NAD(+) = pyruvate + NADH + H(+)</text>
        <dbReference type="Rhea" id="RHEA:23444"/>
        <dbReference type="ChEBI" id="CHEBI:15361"/>
        <dbReference type="ChEBI" id="CHEBI:15378"/>
        <dbReference type="ChEBI" id="CHEBI:16651"/>
        <dbReference type="ChEBI" id="CHEBI:57540"/>
        <dbReference type="ChEBI" id="CHEBI:57945"/>
        <dbReference type="EC" id="1.1.1.27"/>
    </reaction>
</comment>
<feature type="compositionally biased region" description="Basic and acidic residues" evidence="7">
    <location>
        <begin position="279"/>
        <end position="288"/>
    </location>
</feature>
<evidence type="ECO:0000256" key="4">
    <source>
        <dbReference type="ARBA" id="ARBA00023002"/>
    </source>
</evidence>
<dbReference type="SUPFAM" id="SSF51735">
    <property type="entry name" value="NAD(P)-binding Rossmann-fold domains"/>
    <property type="match status" value="1"/>
</dbReference>
<evidence type="ECO:0000259" key="8">
    <source>
        <dbReference type="Pfam" id="PF00056"/>
    </source>
</evidence>
<evidence type="ECO:0000256" key="2">
    <source>
        <dbReference type="ARBA" id="ARBA00006054"/>
    </source>
</evidence>
<feature type="domain" description="Lactate/malate dehydrogenase C-terminal" evidence="9">
    <location>
        <begin position="205"/>
        <end position="253"/>
    </location>
</feature>
<dbReference type="Pfam" id="PF00056">
    <property type="entry name" value="Ldh_1_N"/>
    <property type="match status" value="1"/>
</dbReference>
<dbReference type="GeneTree" id="ENSGT00940000163242"/>
<accession>A0A9L0SXS2</accession>
<proteinExistence type="inferred from homology"/>
<keyword evidence="11" id="KW-1185">Reference proteome</keyword>
<dbReference type="Ensembl" id="ENSECAT00000123175.1">
    <property type="protein sequence ID" value="ENSECAP00000090290.1"/>
    <property type="gene ID" value="ENSECAG00000056473.1"/>
</dbReference>
<dbReference type="InterPro" id="IPR036291">
    <property type="entry name" value="NAD(P)-bd_dom_sf"/>
</dbReference>
<evidence type="ECO:0000313" key="10">
    <source>
        <dbReference type="Ensembl" id="ENSECAP00000079759.1"/>
    </source>
</evidence>
<gene>
    <name evidence="10" type="primary">LDHAL6B</name>
</gene>
<dbReference type="GO" id="GO:0005739">
    <property type="term" value="C:mitochondrion"/>
    <property type="evidence" value="ECO:0000318"/>
    <property type="project" value="GO_Central"/>
</dbReference>
<dbReference type="PRINTS" id="PR00086">
    <property type="entry name" value="LLDHDRGNASE"/>
</dbReference>
<comment type="pathway">
    <text evidence="1 6">Fermentation; pyruvate fermentation to lactate; (S)-lactate from pyruvate: step 1/1.</text>
</comment>
<feature type="region of interest" description="Disordered" evidence="7">
    <location>
        <begin position="256"/>
        <end position="351"/>
    </location>
</feature>
<evidence type="ECO:0000256" key="7">
    <source>
        <dbReference type="SAM" id="MobiDB-lite"/>
    </source>
</evidence>
<dbReference type="FunFam" id="3.40.50.720:FF:000029">
    <property type="entry name" value="L-lactate dehydrogenase A chain"/>
    <property type="match status" value="1"/>
</dbReference>
<protein>
    <recommendedName>
        <fullName evidence="3 6">L-lactate dehydrogenase</fullName>
        <ecNumber evidence="3 6">1.1.1.27</ecNumber>
    </recommendedName>
</protein>
<dbReference type="Gene3D" id="3.40.50.720">
    <property type="entry name" value="NAD(P)-binding Rossmann-like Domain"/>
    <property type="match status" value="1"/>
</dbReference>
<comment type="similarity">
    <text evidence="2">Belongs to the LDH/MDH superfamily. LDH family.</text>
</comment>